<proteinExistence type="predicted"/>
<dbReference type="AlphaFoldDB" id="A0A392SIY7"/>
<keyword evidence="3" id="KW-1185">Reference proteome</keyword>
<keyword evidence="1" id="KW-0472">Membrane</keyword>
<keyword evidence="1" id="KW-0812">Transmembrane</keyword>
<accession>A0A392SIY7</accession>
<evidence type="ECO:0000256" key="1">
    <source>
        <dbReference type="SAM" id="Phobius"/>
    </source>
</evidence>
<feature type="non-terminal residue" evidence="2">
    <location>
        <position position="58"/>
    </location>
</feature>
<reference evidence="2 3" key="1">
    <citation type="journal article" date="2018" name="Front. Plant Sci.">
        <title>Red Clover (Trifolium pratense) and Zigzag Clover (T. medium) - A Picture of Genomic Similarities and Differences.</title>
        <authorList>
            <person name="Dluhosova J."/>
            <person name="Istvanek J."/>
            <person name="Nedelnik J."/>
            <person name="Repkova J."/>
        </authorList>
    </citation>
    <scope>NUCLEOTIDE SEQUENCE [LARGE SCALE GENOMIC DNA]</scope>
    <source>
        <strain evidence="3">cv. 10/8</strain>
        <tissue evidence="2">Leaf</tissue>
    </source>
</reference>
<protein>
    <submittedName>
        <fullName evidence="2">Uncharacterized protein</fullName>
    </submittedName>
</protein>
<sequence length="58" mass="6743">MVIHPTGALDEEIKAMLMLIMLLLIMMKDIMMQNEIKLMERSTLLIWLEEKAVTAILQ</sequence>
<organism evidence="2 3">
    <name type="scientific">Trifolium medium</name>
    <dbReference type="NCBI Taxonomy" id="97028"/>
    <lineage>
        <taxon>Eukaryota</taxon>
        <taxon>Viridiplantae</taxon>
        <taxon>Streptophyta</taxon>
        <taxon>Embryophyta</taxon>
        <taxon>Tracheophyta</taxon>
        <taxon>Spermatophyta</taxon>
        <taxon>Magnoliopsida</taxon>
        <taxon>eudicotyledons</taxon>
        <taxon>Gunneridae</taxon>
        <taxon>Pentapetalae</taxon>
        <taxon>rosids</taxon>
        <taxon>fabids</taxon>
        <taxon>Fabales</taxon>
        <taxon>Fabaceae</taxon>
        <taxon>Papilionoideae</taxon>
        <taxon>50 kb inversion clade</taxon>
        <taxon>NPAAA clade</taxon>
        <taxon>Hologalegina</taxon>
        <taxon>IRL clade</taxon>
        <taxon>Trifolieae</taxon>
        <taxon>Trifolium</taxon>
    </lineage>
</organism>
<comment type="caution">
    <text evidence="2">The sequence shown here is derived from an EMBL/GenBank/DDBJ whole genome shotgun (WGS) entry which is preliminary data.</text>
</comment>
<evidence type="ECO:0000313" key="2">
    <source>
        <dbReference type="EMBL" id="MCI47826.1"/>
    </source>
</evidence>
<dbReference type="Proteomes" id="UP000265520">
    <property type="component" value="Unassembled WGS sequence"/>
</dbReference>
<name>A0A392SIY7_9FABA</name>
<keyword evidence="1" id="KW-1133">Transmembrane helix</keyword>
<feature type="transmembrane region" description="Helical" evidence="1">
    <location>
        <begin position="13"/>
        <end position="31"/>
    </location>
</feature>
<dbReference type="EMBL" id="LXQA010377623">
    <property type="protein sequence ID" value="MCI47826.1"/>
    <property type="molecule type" value="Genomic_DNA"/>
</dbReference>
<evidence type="ECO:0000313" key="3">
    <source>
        <dbReference type="Proteomes" id="UP000265520"/>
    </source>
</evidence>